<dbReference type="InterPro" id="IPR001633">
    <property type="entry name" value="EAL_dom"/>
</dbReference>
<comment type="caution">
    <text evidence="2">The sequence shown here is derived from an EMBL/GenBank/DDBJ whole genome shotgun (WGS) entry which is preliminary data.</text>
</comment>
<evidence type="ECO:0000259" key="1">
    <source>
        <dbReference type="PROSITE" id="PS50883"/>
    </source>
</evidence>
<gene>
    <name evidence="2" type="ORF">DFR24_0271</name>
</gene>
<dbReference type="PANTHER" id="PTHR33121">
    <property type="entry name" value="CYCLIC DI-GMP PHOSPHODIESTERASE PDEF"/>
    <property type="match status" value="1"/>
</dbReference>
<dbReference type="OrthoDB" id="9812358at2"/>
<dbReference type="AlphaFoldDB" id="A0A4R7PA60"/>
<dbReference type="InterPro" id="IPR050706">
    <property type="entry name" value="Cyclic-di-GMP_PDE-like"/>
</dbReference>
<dbReference type="SMART" id="SM00052">
    <property type="entry name" value="EAL"/>
    <property type="match status" value="1"/>
</dbReference>
<proteinExistence type="predicted"/>
<dbReference type="RefSeq" id="WP_133879549.1">
    <property type="nucleotide sequence ID" value="NZ_MWIN01000022.1"/>
</dbReference>
<name>A0A4R7PA60_9GAMM</name>
<dbReference type="EMBL" id="SOBT01000008">
    <property type="protein sequence ID" value="TDU30914.1"/>
    <property type="molecule type" value="Genomic_DNA"/>
</dbReference>
<dbReference type="GO" id="GO:0071111">
    <property type="term" value="F:cyclic-guanylate-specific phosphodiesterase activity"/>
    <property type="evidence" value="ECO:0007669"/>
    <property type="project" value="InterPro"/>
</dbReference>
<organism evidence="2 3">
    <name type="scientific">Panacagrimonas perspica</name>
    <dbReference type="NCBI Taxonomy" id="381431"/>
    <lineage>
        <taxon>Bacteria</taxon>
        <taxon>Pseudomonadati</taxon>
        <taxon>Pseudomonadota</taxon>
        <taxon>Gammaproteobacteria</taxon>
        <taxon>Nevskiales</taxon>
        <taxon>Nevskiaceae</taxon>
        <taxon>Panacagrimonas</taxon>
    </lineage>
</organism>
<accession>A0A4R7PA60</accession>
<protein>
    <submittedName>
        <fullName evidence="2">EAL domain-containing protein (Putative c-di-GMP-specific phosphodiesterase class I)</fullName>
    </submittedName>
</protein>
<dbReference type="PROSITE" id="PS50883">
    <property type="entry name" value="EAL"/>
    <property type="match status" value="1"/>
</dbReference>
<keyword evidence="3" id="KW-1185">Reference proteome</keyword>
<evidence type="ECO:0000313" key="2">
    <source>
        <dbReference type="EMBL" id="TDU30914.1"/>
    </source>
</evidence>
<feature type="domain" description="EAL" evidence="1">
    <location>
        <begin position="24"/>
        <end position="279"/>
    </location>
</feature>
<evidence type="ECO:0000313" key="3">
    <source>
        <dbReference type="Proteomes" id="UP000295341"/>
    </source>
</evidence>
<reference evidence="2 3" key="1">
    <citation type="submission" date="2019-03" db="EMBL/GenBank/DDBJ databases">
        <title>Genomic Encyclopedia of Type Strains, Phase IV (KMG-IV): sequencing the most valuable type-strain genomes for metagenomic binning, comparative biology and taxonomic classification.</title>
        <authorList>
            <person name="Goeker M."/>
        </authorList>
    </citation>
    <scope>NUCLEOTIDE SEQUENCE [LARGE SCALE GENOMIC DNA]</scope>
    <source>
        <strain evidence="2 3">DSM 26377</strain>
    </source>
</reference>
<sequence>MNPVAGSTLYQGRASELSGAARDLPLSHASVRAAFEARELEIAYQPILRANDLAPVACEALLRWHHPTRGLQHPAQFIPILERSSLSLDVGDWLLETAARQMLEWQAAGIPAMRLAVNVASWQIHAADFASRTQRVLESLDLPASRLTLEISQDVLLDRPHLALSTFGELLALGIGVEVDDFGGGPSAVTRLARASMAGFKLDRRFLDGLSPDNPGAIEELRLLAQLARDLGLRCTAEGVQTDAELAALRAIGITEVQGHLFCAAMSPETLTDYLHSPTNTGQDRATS</sequence>
<dbReference type="InterPro" id="IPR035919">
    <property type="entry name" value="EAL_sf"/>
</dbReference>
<dbReference type="PANTHER" id="PTHR33121:SF70">
    <property type="entry name" value="SIGNALING PROTEIN YKOW"/>
    <property type="match status" value="1"/>
</dbReference>
<dbReference type="SUPFAM" id="SSF141868">
    <property type="entry name" value="EAL domain-like"/>
    <property type="match status" value="1"/>
</dbReference>
<dbReference type="Gene3D" id="3.20.20.450">
    <property type="entry name" value="EAL domain"/>
    <property type="match status" value="1"/>
</dbReference>
<dbReference type="CDD" id="cd01948">
    <property type="entry name" value="EAL"/>
    <property type="match status" value="1"/>
</dbReference>
<dbReference type="Proteomes" id="UP000295341">
    <property type="component" value="Unassembled WGS sequence"/>
</dbReference>
<dbReference type="Pfam" id="PF00563">
    <property type="entry name" value="EAL"/>
    <property type="match status" value="1"/>
</dbReference>